<organism evidence="1 2">
    <name type="scientific">Hevea brasiliensis</name>
    <name type="common">Para rubber tree</name>
    <name type="synonym">Siphonia brasiliensis</name>
    <dbReference type="NCBI Taxonomy" id="3981"/>
    <lineage>
        <taxon>Eukaryota</taxon>
        <taxon>Viridiplantae</taxon>
        <taxon>Streptophyta</taxon>
        <taxon>Embryophyta</taxon>
        <taxon>Tracheophyta</taxon>
        <taxon>Spermatophyta</taxon>
        <taxon>Magnoliopsida</taxon>
        <taxon>eudicotyledons</taxon>
        <taxon>Gunneridae</taxon>
        <taxon>Pentapetalae</taxon>
        <taxon>rosids</taxon>
        <taxon>fabids</taxon>
        <taxon>Malpighiales</taxon>
        <taxon>Euphorbiaceae</taxon>
        <taxon>Crotonoideae</taxon>
        <taxon>Micrandreae</taxon>
        <taxon>Hevea</taxon>
    </lineage>
</organism>
<dbReference type="Proteomes" id="UP000467840">
    <property type="component" value="Chromosome 14"/>
</dbReference>
<keyword evidence="2" id="KW-1185">Reference proteome</keyword>
<comment type="caution">
    <text evidence="1">The sequence shown here is derived from an EMBL/GenBank/DDBJ whole genome shotgun (WGS) entry which is preliminary data.</text>
</comment>
<accession>A0A6A6MH11</accession>
<proteinExistence type="predicted"/>
<gene>
    <name evidence="1" type="ORF">GH714_026763</name>
</gene>
<dbReference type="EMBL" id="JAAGAX010000006">
    <property type="protein sequence ID" value="KAF2311795.1"/>
    <property type="molecule type" value="Genomic_DNA"/>
</dbReference>
<dbReference type="AlphaFoldDB" id="A0A6A6MH11"/>
<name>A0A6A6MH11_HEVBR</name>
<evidence type="ECO:0000313" key="2">
    <source>
        <dbReference type="Proteomes" id="UP000467840"/>
    </source>
</evidence>
<reference evidence="1 2" key="1">
    <citation type="journal article" date="2020" name="Mol. Plant">
        <title>The Chromosome-Based Rubber Tree Genome Provides New Insights into Spurge Genome Evolution and Rubber Biosynthesis.</title>
        <authorList>
            <person name="Liu J."/>
            <person name="Shi C."/>
            <person name="Shi C.C."/>
            <person name="Li W."/>
            <person name="Zhang Q.J."/>
            <person name="Zhang Y."/>
            <person name="Li K."/>
            <person name="Lu H.F."/>
            <person name="Shi C."/>
            <person name="Zhu S.T."/>
            <person name="Xiao Z.Y."/>
            <person name="Nan H."/>
            <person name="Yue Y."/>
            <person name="Zhu X.G."/>
            <person name="Wu Y."/>
            <person name="Hong X.N."/>
            <person name="Fan G.Y."/>
            <person name="Tong Y."/>
            <person name="Zhang D."/>
            <person name="Mao C.L."/>
            <person name="Liu Y.L."/>
            <person name="Hao S.J."/>
            <person name="Liu W.Q."/>
            <person name="Lv M.Q."/>
            <person name="Zhang H.B."/>
            <person name="Liu Y."/>
            <person name="Hu-Tang G.R."/>
            <person name="Wang J.P."/>
            <person name="Wang J.H."/>
            <person name="Sun Y.H."/>
            <person name="Ni S.B."/>
            <person name="Chen W.B."/>
            <person name="Zhang X.C."/>
            <person name="Jiao Y.N."/>
            <person name="Eichler E.E."/>
            <person name="Li G.H."/>
            <person name="Liu X."/>
            <person name="Gao L.Z."/>
        </authorList>
    </citation>
    <scope>NUCLEOTIDE SEQUENCE [LARGE SCALE GENOMIC DNA]</scope>
    <source>
        <strain evidence="2">cv. GT1</strain>
        <tissue evidence="1">Leaf</tissue>
    </source>
</reference>
<protein>
    <submittedName>
        <fullName evidence="1">Uncharacterized protein</fullName>
    </submittedName>
</protein>
<evidence type="ECO:0000313" key="1">
    <source>
        <dbReference type="EMBL" id="KAF2311795.1"/>
    </source>
</evidence>
<sequence length="247" mass="28659">MADLDPRQQHLAVPITVFGSVIIPQELAYGKSCIKRNVKRCRIVWFGSPALVLQNPIVEDNLRDELVGPVPGGSEIFRNKRKNLCGFLAKTVIRQRITPVNMFKPRTLSEAYSLARLQELPKLPGVPPRNPKLEHHENFKGEKSINGSSLPKSVKVYEGKAYVLVTTKIEQHKKRVGGKKQYMNYGNYGEFDLGAHEKYRNYENCVEFDLSDHDYITLKEDEFERWKRQRKKFYGRVDLLYKKIYKS</sequence>